<sequence length="209" mass="22252">MRRILITLCLSLALSGCVTALPFKLELPLPQHRPVTGRVTLQQGAMTLMAPDGFCVDPGSTRDGPEGSFVLWGSCAAIGGDPRAPRPAQKALLSATVGPLSEDPVETAFESYEAFFKSRAGRAALARSGKARDVQILAVKREERRLLLKIADRSAPTTAPVDPVYWREIIGLGGHVAALSVLPLAGSALDDATQLELLAAFDETIHDLN</sequence>
<organism evidence="2 3">
    <name type="scientific">Rhodobacter capsulatus</name>
    <name type="common">Rhodopseudomonas capsulata</name>
    <dbReference type="NCBI Taxonomy" id="1061"/>
    <lineage>
        <taxon>Bacteria</taxon>
        <taxon>Pseudomonadati</taxon>
        <taxon>Pseudomonadota</taxon>
        <taxon>Alphaproteobacteria</taxon>
        <taxon>Rhodobacterales</taxon>
        <taxon>Rhodobacter group</taxon>
        <taxon>Rhodobacter</taxon>
    </lineage>
</organism>
<keyword evidence="1" id="KW-0732">Signal</keyword>
<evidence type="ECO:0000313" key="3">
    <source>
        <dbReference type="Proteomes" id="UP000183812"/>
    </source>
</evidence>
<gene>
    <name evidence="2" type="ORF">SAMN04244550_00626</name>
</gene>
<dbReference type="EMBL" id="FNAY01000002">
    <property type="protein sequence ID" value="SDE57707.1"/>
    <property type="molecule type" value="Genomic_DNA"/>
</dbReference>
<dbReference type="AlphaFoldDB" id="A0A1G7E1Z3"/>
<accession>A0A1G7E1Z3</accession>
<feature type="chain" id="PRO_5010201402" description="Lipoprotein" evidence="1">
    <location>
        <begin position="21"/>
        <end position="209"/>
    </location>
</feature>
<reference evidence="2 3" key="1">
    <citation type="submission" date="2016-10" db="EMBL/GenBank/DDBJ databases">
        <authorList>
            <person name="de Groot N.N."/>
        </authorList>
    </citation>
    <scope>NUCLEOTIDE SEQUENCE [LARGE SCALE GENOMIC DNA]</scope>
    <source>
        <strain evidence="3">DSM 938 / 37b4</strain>
    </source>
</reference>
<name>A0A1G7E1Z3_RHOCA</name>
<dbReference type="PROSITE" id="PS51257">
    <property type="entry name" value="PROKAR_LIPOPROTEIN"/>
    <property type="match status" value="1"/>
</dbReference>
<dbReference type="RefSeq" id="WP_074552794.1">
    <property type="nucleotide sequence ID" value="NZ_CP119563.1"/>
</dbReference>
<proteinExistence type="predicted"/>
<protein>
    <recommendedName>
        <fullName evidence="4">Lipoprotein</fullName>
    </recommendedName>
</protein>
<evidence type="ECO:0000313" key="2">
    <source>
        <dbReference type="EMBL" id="SDE57707.1"/>
    </source>
</evidence>
<evidence type="ECO:0008006" key="4">
    <source>
        <dbReference type="Google" id="ProtNLM"/>
    </source>
</evidence>
<feature type="signal peptide" evidence="1">
    <location>
        <begin position="1"/>
        <end position="20"/>
    </location>
</feature>
<evidence type="ECO:0000256" key="1">
    <source>
        <dbReference type="SAM" id="SignalP"/>
    </source>
</evidence>
<dbReference type="Proteomes" id="UP000183812">
    <property type="component" value="Unassembled WGS sequence"/>
</dbReference>